<accession>A0A246BED8</accession>
<name>A0A246BED8_9DEIO</name>
<dbReference type="AlphaFoldDB" id="A0A246BED8"/>
<dbReference type="EMBL" id="NHMK01000033">
    <property type="protein sequence ID" value="OWL93569.1"/>
    <property type="molecule type" value="Genomic_DNA"/>
</dbReference>
<dbReference type="SUPFAM" id="SSF55785">
    <property type="entry name" value="PYP-like sensor domain (PAS domain)"/>
    <property type="match status" value="1"/>
</dbReference>
<evidence type="ECO:0000256" key="2">
    <source>
        <dbReference type="SAM" id="Phobius"/>
    </source>
</evidence>
<keyword evidence="2" id="KW-0472">Membrane</keyword>
<protein>
    <recommendedName>
        <fullName evidence="3">PAS domain-containing protein</fullName>
    </recommendedName>
</protein>
<gene>
    <name evidence="4" type="ORF">CBQ26_19010</name>
</gene>
<evidence type="ECO:0000256" key="1">
    <source>
        <dbReference type="SAM" id="MobiDB-lite"/>
    </source>
</evidence>
<dbReference type="SMART" id="SM00091">
    <property type="entry name" value="PAS"/>
    <property type="match status" value="1"/>
</dbReference>
<dbReference type="OrthoDB" id="9771372at2"/>
<sequence length="330" mass="35642">MSRPPPSSSARVGSRWKGSDARQSRTGRPPRTGHRACSSVPMAAPRISAAPIRLNQGKSAAGRCTSRSSPGSCRAPAAPIRAALISICRRGFMSCDGTGPGTCVCAQVRGRSTWRDVRTLQGRAEHPVFMRPGQLELRVAYVLFALLILESFLVAWLVPRPQVFVVVLPVLVTLGVAAWMAPRLVRLLRGHRELKEAYAQELQFARQVMESVEHGLTVSDEDGRFVYVNPAYARMLGLTPEQVVGRSPFEWTLPEDQERLREARARRLAGESSSYMTRLRRADGSLVSVVISGSPRWQGGRIVGNVAAVVAVGQLETGAAPDGGVGGAPS</sequence>
<organism evidence="4 5">
    <name type="scientific">Deinococcus indicus</name>
    <dbReference type="NCBI Taxonomy" id="223556"/>
    <lineage>
        <taxon>Bacteria</taxon>
        <taxon>Thermotogati</taxon>
        <taxon>Deinococcota</taxon>
        <taxon>Deinococci</taxon>
        <taxon>Deinococcales</taxon>
        <taxon>Deinococcaceae</taxon>
        <taxon>Deinococcus</taxon>
    </lineage>
</organism>
<keyword evidence="2" id="KW-0812">Transmembrane</keyword>
<reference evidence="4 5" key="1">
    <citation type="submission" date="2017-05" db="EMBL/GenBank/DDBJ databases">
        <title>De novo genome assembly of Deniococcus indicus strain DR1.</title>
        <authorList>
            <person name="Chauhan D."/>
            <person name="Yennamalli R.M."/>
            <person name="Priyadarshini R."/>
        </authorList>
    </citation>
    <scope>NUCLEOTIDE SEQUENCE [LARGE SCALE GENOMIC DNA]</scope>
    <source>
        <strain evidence="4 5">DR1</strain>
    </source>
</reference>
<dbReference type="InterPro" id="IPR052155">
    <property type="entry name" value="Biofilm_reg_signaling"/>
</dbReference>
<feature type="transmembrane region" description="Helical" evidence="2">
    <location>
        <begin position="139"/>
        <end position="158"/>
    </location>
</feature>
<dbReference type="InterPro" id="IPR035965">
    <property type="entry name" value="PAS-like_dom_sf"/>
</dbReference>
<dbReference type="PANTHER" id="PTHR44757:SF2">
    <property type="entry name" value="BIOFILM ARCHITECTURE MAINTENANCE PROTEIN MBAA"/>
    <property type="match status" value="1"/>
</dbReference>
<dbReference type="NCBIfam" id="TIGR00229">
    <property type="entry name" value="sensory_box"/>
    <property type="match status" value="1"/>
</dbReference>
<evidence type="ECO:0000259" key="3">
    <source>
        <dbReference type="PROSITE" id="PS50112"/>
    </source>
</evidence>
<feature type="domain" description="PAS" evidence="3">
    <location>
        <begin position="201"/>
        <end position="271"/>
    </location>
</feature>
<dbReference type="PROSITE" id="PS50112">
    <property type="entry name" value="PAS"/>
    <property type="match status" value="1"/>
</dbReference>
<dbReference type="InterPro" id="IPR000014">
    <property type="entry name" value="PAS"/>
</dbReference>
<dbReference type="PANTHER" id="PTHR44757">
    <property type="entry name" value="DIGUANYLATE CYCLASE DGCP"/>
    <property type="match status" value="1"/>
</dbReference>
<keyword evidence="2" id="KW-1133">Transmembrane helix</keyword>
<evidence type="ECO:0000313" key="5">
    <source>
        <dbReference type="Proteomes" id="UP000197208"/>
    </source>
</evidence>
<dbReference type="Proteomes" id="UP000197208">
    <property type="component" value="Unassembled WGS sequence"/>
</dbReference>
<comment type="caution">
    <text evidence="4">The sequence shown here is derived from an EMBL/GenBank/DDBJ whole genome shotgun (WGS) entry which is preliminary data.</text>
</comment>
<dbReference type="InterPro" id="IPR013656">
    <property type="entry name" value="PAS_4"/>
</dbReference>
<feature type="transmembrane region" description="Helical" evidence="2">
    <location>
        <begin position="164"/>
        <end position="185"/>
    </location>
</feature>
<dbReference type="Gene3D" id="3.30.450.20">
    <property type="entry name" value="PAS domain"/>
    <property type="match status" value="1"/>
</dbReference>
<proteinExistence type="predicted"/>
<dbReference type="CDD" id="cd00130">
    <property type="entry name" value="PAS"/>
    <property type="match status" value="1"/>
</dbReference>
<evidence type="ECO:0000313" key="4">
    <source>
        <dbReference type="EMBL" id="OWL93569.1"/>
    </source>
</evidence>
<keyword evidence="5" id="KW-1185">Reference proteome</keyword>
<dbReference type="Pfam" id="PF08448">
    <property type="entry name" value="PAS_4"/>
    <property type="match status" value="1"/>
</dbReference>
<feature type="region of interest" description="Disordered" evidence="1">
    <location>
        <begin position="1"/>
        <end position="40"/>
    </location>
</feature>